<keyword evidence="2" id="KW-1185">Reference proteome</keyword>
<reference evidence="1" key="1">
    <citation type="submission" date="2017-08" db="EMBL/GenBank/DDBJ databases">
        <title>Genomes of multiple Clavibacter strains from different subspecies.</title>
        <authorList>
            <person name="Yuan X.-K."/>
            <person name="Li X.-S."/>
            <person name="Nie J."/>
            <person name="De Boer S.H."/>
        </authorList>
    </citation>
    <scope>NUCLEOTIDE SEQUENCE [LARGE SCALE GENOMIC DNA]</scope>
    <source>
        <strain evidence="1">ATCC 33566</strain>
    </source>
</reference>
<evidence type="ECO:0000313" key="2">
    <source>
        <dbReference type="Proteomes" id="UP000215316"/>
    </source>
</evidence>
<accession>A0A225C6K0</accession>
<name>A0A225C6K0_9MICO</name>
<dbReference type="Proteomes" id="UP000215316">
    <property type="component" value="Unassembled WGS sequence"/>
</dbReference>
<gene>
    <name evidence="1" type="ORF">B5P24_04775</name>
</gene>
<sequence>MPQPDVDLHTKVSASATSVCIAARGAGSNLAGMHGKGTTMLALSTLMEFIRPTGFWDEACKLLGICK</sequence>
<dbReference type="EMBL" id="MZMQ01000001">
    <property type="protein sequence ID" value="OQJ62368.1"/>
    <property type="molecule type" value="Genomic_DNA"/>
</dbReference>
<comment type="caution">
    <text evidence="1">The sequence shown here is derived from an EMBL/GenBank/DDBJ whole genome shotgun (WGS) entry which is preliminary data.</text>
</comment>
<evidence type="ECO:0000313" key="1">
    <source>
        <dbReference type="EMBL" id="OQJ62368.1"/>
    </source>
</evidence>
<organism evidence="1 2">
    <name type="scientific">Clavibacter tessellarius</name>
    <dbReference type="NCBI Taxonomy" id="31965"/>
    <lineage>
        <taxon>Bacteria</taxon>
        <taxon>Bacillati</taxon>
        <taxon>Actinomycetota</taxon>
        <taxon>Actinomycetes</taxon>
        <taxon>Micrococcales</taxon>
        <taxon>Microbacteriaceae</taxon>
        <taxon>Clavibacter</taxon>
    </lineage>
</organism>
<protein>
    <submittedName>
        <fullName evidence="1">Uncharacterized protein</fullName>
    </submittedName>
</protein>
<dbReference type="AlphaFoldDB" id="A0A225C6K0"/>
<proteinExistence type="predicted"/>